<comment type="subcellular location">
    <subcellularLocation>
        <location evidence="1">Virion</location>
    </subcellularLocation>
</comment>
<dbReference type="EMBL" id="MN033143">
    <property type="protein sequence ID" value="QDH87094.1"/>
    <property type="molecule type" value="Genomic_RNA"/>
</dbReference>
<evidence type="ECO:0000256" key="7">
    <source>
        <dbReference type="ARBA" id="ARBA00035110"/>
    </source>
</evidence>
<keyword evidence="5" id="KW-1175">Viral attachment to host cell pilus</keyword>
<keyword evidence="6" id="KW-1160">Virus entry into host cell</keyword>
<evidence type="ECO:0000256" key="4">
    <source>
        <dbReference type="ARBA" id="ARBA00022844"/>
    </source>
</evidence>
<evidence type="ECO:0000256" key="1">
    <source>
        <dbReference type="ARBA" id="ARBA00004328"/>
    </source>
</evidence>
<keyword evidence="2" id="KW-0945">Host-virus interaction</keyword>
<evidence type="ECO:0000313" key="8">
    <source>
        <dbReference type="EMBL" id="QDH87094.1"/>
    </source>
</evidence>
<dbReference type="GO" id="GO:0039666">
    <property type="term" value="P:virion attachment to host cell pilus"/>
    <property type="evidence" value="ECO:0007669"/>
    <property type="project" value="UniProtKB-KW"/>
</dbReference>
<evidence type="ECO:0000256" key="2">
    <source>
        <dbReference type="ARBA" id="ARBA00022581"/>
    </source>
</evidence>
<name>A0A514D0E8_9VIRU</name>
<accession>A0A514D0E8</accession>
<dbReference type="InterPro" id="IPR005563">
    <property type="entry name" value="A_protein"/>
</dbReference>
<evidence type="ECO:0000256" key="3">
    <source>
        <dbReference type="ARBA" id="ARBA00022804"/>
    </source>
</evidence>
<proteinExistence type="inferred from homology"/>
<sequence length="379" mass="42547">MGLRHREQDLRQQFWGSYTSKIGPTTFLVDKTDGFRRVCDDFEGNRSSANDFSLLEVYTRYPTLTATSPGGCIWDESPIQTKFTGWDPRNVGFGALTGLDRSNMAWEILSKTNPSVPHVSVPTFVGELKDLPGLVKGYGDTLLKSAANGYLSWRWAIKPMISDLRKLYSFMKAVDDRIIMLMKLRAGETLRKRCSLGTTDGPIDSPATYFMESRLEGGLDATAYATKHSKAWGSCSWKLLPDSVLPTLGYGKISELAKELTFGFTSHELLAAAWELTPWSWLADWFGNTGDIIAATNNSVGCTWKDICYMRSTITDVVVENWTGDPWMLAAIRGQSYIVQWRRKERYVCFPAVPFPFPQLPILTNGQWSILAALAAQRR</sequence>
<comment type="similarity">
    <text evidence="7">Belongs to the Leviviricetes maturation protein family.</text>
</comment>
<keyword evidence="4" id="KW-0946">Virion</keyword>
<organism evidence="8">
    <name type="scientific">Leviviridae sp</name>
    <dbReference type="NCBI Taxonomy" id="2027243"/>
    <lineage>
        <taxon>Viruses</taxon>
        <taxon>Riboviria</taxon>
        <taxon>Orthornavirae</taxon>
        <taxon>Lenarviricota</taxon>
        <taxon>Leviviricetes</taxon>
        <taxon>Norzivirales</taxon>
        <taxon>Fiersviridae</taxon>
    </lineage>
</organism>
<reference evidence="8" key="1">
    <citation type="submission" date="2019-05" db="EMBL/GenBank/DDBJ databases">
        <title>Metatranscriptomic reconstruction reveals RNA viruses with the potential to shape carbon cycling in soil.</title>
        <authorList>
            <person name="Starr E.P."/>
            <person name="Nuccio E."/>
            <person name="Pett-Ridge J."/>
            <person name="Banfield J.F."/>
            <person name="Firestone M.K."/>
        </authorList>
    </citation>
    <scope>NUCLEOTIDE SEQUENCE</scope>
    <source>
        <strain evidence="8">H2_Rhizo_33_scaffold_575</strain>
    </source>
</reference>
<evidence type="ECO:0000256" key="5">
    <source>
        <dbReference type="ARBA" id="ARBA00023104"/>
    </source>
</evidence>
<gene>
    <name evidence="8" type="ORF">H2Rhizo33575_000003</name>
</gene>
<keyword evidence="3" id="KW-1161">Viral attachment to host cell</keyword>
<dbReference type="Pfam" id="PF03863">
    <property type="entry name" value="Phage_mat-A"/>
    <property type="match status" value="1"/>
</dbReference>
<dbReference type="GO" id="GO:0044423">
    <property type="term" value="C:virion component"/>
    <property type="evidence" value="ECO:0007669"/>
    <property type="project" value="UniProtKB-KW"/>
</dbReference>
<protein>
    <submittedName>
        <fullName evidence="8">Uncharacterized protein</fullName>
    </submittedName>
</protein>
<evidence type="ECO:0000256" key="6">
    <source>
        <dbReference type="ARBA" id="ARBA00023296"/>
    </source>
</evidence>